<evidence type="ECO:0000313" key="10">
    <source>
        <dbReference type="EMBL" id="WOC50862.1"/>
    </source>
</evidence>
<dbReference type="EMBL" id="CP136426">
    <property type="protein sequence ID" value="WOC50862.1"/>
    <property type="molecule type" value="Genomic_DNA"/>
</dbReference>
<dbReference type="Pfam" id="PF00535">
    <property type="entry name" value="Glycos_transf_2"/>
    <property type="match status" value="1"/>
</dbReference>
<evidence type="ECO:0000256" key="7">
    <source>
        <dbReference type="ARBA" id="ARBA00023136"/>
    </source>
</evidence>
<proteinExistence type="predicted"/>
<accession>A0AAU0EZP3</accession>
<evidence type="ECO:0000313" key="11">
    <source>
        <dbReference type="Proteomes" id="UP001432059"/>
    </source>
</evidence>
<evidence type="ECO:0000256" key="1">
    <source>
        <dbReference type="ARBA" id="ARBA00022475"/>
    </source>
</evidence>
<evidence type="ECO:0000256" key="5">
    <source>
        <dbReference type="ARBA" id="ARBA00022985"/>
    </source>
</evidence>
<keyword evidence="4 8" id="KW-0812">Transmembrane</keyword>
<evidence type="ECO:0000256" key="4">
    <source>
        <dbReference type="ARBA" id="ARBA00022692"/>
    </source>
</evidence>
<evidence type="ECO:0000256" key="3">
    <source>
        <dbReference type="ARBA" id="ARBA00022679"/>
    </source>
</evidence>
<dbReference type="Proteomes" id="UP001432059">
    <property type="component" value="Chromosome"/>
</dbReference>
<gene>
    <name evidence="10" type="ORF">BPO_0215</name>
</gene>
<dbReference type="RefSeq" id="WP_327984566.1">
    <property type="nucleotide sequence ID" value="NZ_CP136426.1"/>
</dbReference>
<keyword evidence="5" id="KW-0448">Lipopolysaccharide biosynthesis</keyword>
<dbReference type="Gene3D" id="3.90.550.10">
    <property type="entry name" value="Spore Coat Polysaccharide Biosynthesis Protein SpsA, Chain A"/>
    <property type="match status" value="1"/>
</dbReference>
<dbReference type="AlphaFoldDB" id="A0AAU0EZP3"/>
<keyword evidence="7 8" id="KW-0472">Membrane</keyword>
<feature type="domain" description="Glycosyltransferase 2-like" evidence="9">
    <location>
        <begin position="8"/>
        <end position="171"/>
    </location>
</feature>
<reference evidence="10" key="1">
    <citation type="submission" date="2023-10" db="EMBL/GenBank/DDBJ databases">
        <title>Characterization and whole genome sequencing of a novel strain of Bergeyella porcorum QD2021 isolated from pig.</title>
        <authorList>
            <person name="Liu G."/>
            <person name="Chen C."/>
            <person name="Han X."/>
        </authorList>
    </citation>
    <scope>NUCLEOTIDE SEQUENCE</scope>
    <source>
        <strain evidence="10">QD2021</strain>
    </source>
</reference>
<keyword evidence="1" id="KW-1003">Cell membrane</keyword>
<evidence type="ECO:0000256" key="2">
    <source>
        <dbReference type="ARBA" id="ARBA00022676"/>
    </source>
</evidence>
<dbReference type="InterPro" id="IPR001173">
    <property type="entry name" value="Glyco_trans_2-like"/>
</dbReference>
<name>A0AAU0EZP3_9FLAO</name>
<keyword evidence="3 10" id="KW-0808">Transferase</keyword>
<dbReference type="GO" id="GO:0099621">
    <property type="term" value="F:undecaprenyl-phosphate 4-deoxy-4-formamido-L-arabinose transferase activity"/>
    <property type="evidence" value="ECO:0007669"/>
    <property type="project" value="TreeGrafter"/>
</dbReference>
<dbReference type="GO" id="GO:0005886">
    <property type="term" value="C:plasma membrane"/>
    <property type="evidence" value="ECO:0007669"/>
    <property type="project" value="TreeGrafter"/>
</dbReference>
<organism evidence="10 11">
    <name type="scientific">Bergeyella porcorum</name>
    <dbReference type="NCBI Taxonomy" id="1735111"/>
    <lineage>
        <taxon>Bacteria</taxon>
        <taxon>Pseudomonadati</taxon>
        <taxon>Bacteroidota</taxon>
        <taxon>Flavobacteriia</taxon>
        <taxon>Flavobacteriales</taxon>
        <taxon>Weeksellaceae</taxon>
        <taxon>Bergeyella</taxon>
    </lineage>
</organism>
<dbReference type="PANTHER" id="PTHR48090:SF3">
    <property type="entry name" value="UNDECAPRENYL-PHOSPHATE 4-DEOXY-4-FORMAMIDO-L-ARABINOSE TRANSFERASE"/>
    <property type="match status" value="1"/>
</dbReference>
<evidence type="ECO:0000256" key="8">
    <source>
        <dbReference type="SAM" id="Phobius"/>
    </source>
</evidence>
<keyword evidence="2" id="KW-0328">Glycosyltransferase</keyword>
<dbReference type="PANTHER" id="PTHR48090">
    <property type="entry name" value="UNDECAPRENYL-PHOSPHATE 4-DEOXY-4-FORMAMIDO-L-ARABINOSE TRANSFERASE-RELATED"/>
    <property type="match status" value="1"/>
</dbReference>
<dbReference type="GO" id="GO:0009103">
    <property type="term" value="P:lipopolysaccharide biosynthetic process"/>
    <property type="evidence" value="ECO:0007669"/>
    <property type="project" value="UniProtKB-KW"/>
</dbReference>
<dbReference type="InterPro" id="IPR029044">
    <property type="entry name" value="Nucleotide-diphossugar_trans"/>
</dbReference>
<keyword evidence="11" id="KW-1185">Reference proteome</keyword>
<feature type="transmembrane region" description="Helical" evidence="8">
    <location>
        <begin position="239"/>
        <end position="260"/>
    </location>
</feature>
<dbReference type="KEGG" id="bpor:BPO_0215"/>
<sequence length="320" mass="36621">MILTPNLSIIIPLLNEEASLEELYTRIHNVCESHQLSYEIWFVDDGSTDASWSIIEFLKNQNPNIHGIKFSRNYGKSQALHAAFARVNGDVVITMDADLQDFPEEIPELYKMVVEEQYDIVSGWKKKRYDNVMTKNLPSKLFNAAARKVSGVSLHDFNCGLKAYRKQVVKSIEVYGDMHRYIPVLAANAGFRRITEKPVQHQARPYGTSKFGTERFIRGFLDLITLWFVSRFGGRPMHFFGAAGTLMFLVGFLSALWLGVSKLVDISRGIYGNLIAENPWFFIALTMMILGTLLFIGGFLGEMIIRTNREHRNYYIEEEI</sequence>
<evidence type="ECO:0000256" key="6">
    <source>
        <dbReference type="ARBA" id="ARBA00022989"/>
    </source>
</evidence>
<evidence type="ECO:0000259" key="9">
    <source>
        <dbReference type="Pfam" id="PF00535"/>
    </source>
</evidence>
<dbReference type="SUPFAM" id="SSF53448">
    <property type="entry name" value="Nucleotide-diphospho-sugar transferases"/>
    <property type="match status" value="1"/>
</dbReference>
<keyword evidence="6 8" id="KW-1133">Transmembrane helix</keyword>
<protein>
    <submittedName>
        <fullName evidence="10">Glycosyl transferase family 2</fullName>
    </submittedName>
</protein>
<feature type="transmembrane region" description="Helical" evidence="8">
    <location>
        <begin position="280"/>
        <end position="305"/>
    </location>
</feature>
<dbReference type="CDD" id="cd04187">
    <property type="entry name" value="DPM1_like_bac"/>
    <property type="match status" value="1"/>
</dbReference>
<dbReference type="InterPro" id="IPR050256">
    <property type="entry name" value="Glycosyltransferase_2"/>
</dbReference>